<dbReference type="Proteomes" id="UP000502415">
    <property type="component" value="Chromosome"/>
</dbReference>
<evidence type="ECO:0000313" key="1">
    <source>
        <dbReference type="EMBL" id="QJE03039.1"/>
    </source>
</evidence>
<protein>
    <recommendedName>
        <fullName evidence="3">Carbohydrate-binding protein</fullName>
    </recommendedName>
</protein>
<dbReference type="EMBL" id="CP051685">
    <property type="protein sequence ID" value="QJE03039.1"/>
    <property type="molecule type" value="Genomic_DNA"/>
</dbReference>
<reference evidence="1 2" key="1">
    <citation type="submission" date="2020-04" db="EMBL/GenBank/DDBJ databases">
        <title>Genome sequencing of novel species.</title>
        <authorList>
            <person name="Heo J."/>
            <person name="Kim S.-J."/>
            <person name="Kim J.-S."/>
            <person name="Hong S.-B."/>
            <person name="Kwon S.-W."/>
        </authorList>
    </citation>
    <scope>NUCLEOTIDE SEQUENCE [LARGE SCALE GENOMIC DNA]</scope>
    <source>
        <strain evidence="1 2">GN2-R2</strain>
    </source>
</reference>
<dbReference type="RefSeq" id="WP_170205120.1">
    <property type="nucleotide sequence ID" value="NZ_CP051685.1"/>
</dbReference>
<proteinExistence type="predicted"/>
<organism evidence="1 2">
    <name type="scientific">Massilia forsythiae</name>
    <dbReference type="NCBI Taxonomy" id="2728020"/>
    <lineage>
        <taxon>Bacteria</taxon>
        <taxon>Pseudomonadati</taxon>
        <taxon>Pseudomonadota</taxon>
        <taxon>Betaproteobacteria</taxon>
        <taxon>Burkholderiales</taxon>
        <taxon>Oxalobacteraceae</taxon>
        <taxon>Telluria group</taxon>
        <taxon>Massilia</taxon>
    </lineage>
</organism>
<accession>A0A7Z2ZV20</accession>
<dbReference type="AlphaFoldDB" id="A0A7Z2ZV20"/>
<name>A0A7Z2ZV20_9BURK</name>
<keyword evidence="2" id="KW-1185">Reference proteome</keyword>
<evidence type="ECO:0008006" key="3">
    <source>
        <dbReference type="Google" id="ProtNLM"/>
    </source>
</evidence>
<sequence>MIRPVPVAGDAVGAGPGLVSSSVPINEPPYSGSATYGKGATVYDPATFKTYQSLIANNTGRAVTDDTAWTPLGATNRWLMFDKAVNSQTSAPEAVTVVIRPGELVNTVGLLNVSGARATLSQADSGYSQTKNLQRHDVLTWYDWFYEEPIREGDVIFDGIPPYIGSNLTITVESAGGTAGIGCCILGKSRTIGQTAWDFTGGVLSYSSPSTDTFGNVTMVRRDNAKTLNFEIYIQAGFESEVYRLLRQYTDVEMMIIGAEDYSMTYSYGFLAQWSVPVTNSGKTAHIEWKGLV</sequence>
<dbReference type="KEGG" id="mfy:HH212_26140"/>
<gene>
    <name evidence="1" type="ORF">HH212_26140</name>
</gene>
<evidence type="ECO:0000313" key="2">
    <source>
        <dbReference type="Proteomes" id="UP000502415"/>
    </source>
</evidence>